<dbReference type="RefSeq" id="WP_182384307.1">
    <property type="nucleotide sequence ID" value="NZ_CABJFX010000110.1"/>
</dbReference>
<organism evidence="1 2">
    <name type="scientific">Roseburia inulinivorans</name>
    <dbReference type="NCBI Taxonomy" id="360807"/>
    <lineage>
        <taxon>Bacteria</taxon>
        <taxon>Bacillati</taxon>
        <taxon>Bacillota</taxon>
        <taxon>Clostridia</taxon>
        <taxon>Lachnospirales</taxon>
        <taxon>Lachnospiraceae</taxon>
        <taxon>Roseburia</taxon>
    </lineage>
</organism>
<dbReference type="AlphaFoldDB" id="A0A3R6DEG8"/>
<evidence type="ECO:0008006" key="3">
    <source>
        <dbReference type="Google" id="ProtNLM"/>
    </source>
</evidence>
<name>A0A3R6DEG8_9FIRM</name>
<protein>
    <recommendedName>
        <fullName evidence="3">PD-(D/E)XK nuclease family transposase</fullName>
    </recommendedName>
</protein>
<dbReference type="Proteomes" id="UP000283492">
    <property type="component" value="Unassembled WGS sequence"/>
</dbReference>
<proteinExistence type="predicted"/>
<reference evidence="1 2" key="1">
    <citation type="submission" date="2018-08" db="EMBL/GenBank/DDBJ databases">
        <title>A genome reference for cultivated species of the human gut microbiota.</title>
        <authorList>
            <person name="Zou Y."/>
            <person name="Xue W."/>
            <person name="Luo G."/>
        </authorList>
    </citation>
    <scope>NUCLEOTIDE SEQUENCE [LARGE SCALE GENOMIC DNA]</scope>
    <source>
        <strain evidence="1 2">AM42-1AC</strain>
    </source>
</reference>
<evidence type="ECO:0000313" key="2">
    <source>
        <dbReference type="Proteomes" id="UP000283492"/>
    </source>
</evidence>
<gene>
    <name evidence="1" type="ORF">DW914_19495</name>
</gene>
<sequence>MAETKKLYTLADILGEPITEQEAQNLIRKETNSDEQTFQNYVNLNETYRNKLLHFIMGKNGLSITYDTVFRHVMLPGGDTKRLEHFLSIIFDQPIHIKQILPCEGSQIVENGNFVIADIIASMEDGSIINVEIQKIGYAFPGERSSCYTADMIMRQ</sequence>
<dbReference type="EMBL" id="QSFX01000110">
    <property type="protein sequence ID" value="RHA80815.1"/>
    <property type="molecule type" value="Genomic_DNA"/>
</dbReference>
<accession>A0A3R6DEG8</accession>
<comment type="caution">
    <text evidence="1">The sequence shown here is derived from an EMBL/GenBank/DDBJ whole genome shotgun (WGS) entry which is preliminary data.</text>
</comment>
<evidence type="ECO:0000313" key="1">
    <source>
        <dbReference type="EMBL" id="RHA80815.1"/>
    </source>
</evidence>
<feature type="non-terminal residue" evidence="1">
    <location>
        <position position="156"/>
    </location>
</feature>
<dbReference type="Pfam" id="PF12784">
    <property type="entry name" value="PDDEXK_2"/>
    <property type="match status" value="1"/>
</dbReference>